<organism evidence="2 3">
    <name type="scientific">Galerina marginata (strain CBS 339.88)</name>
    <dbReference type="NCBI Taxonomy" id="685588"/>
    <lineage>
        <taxon>Eukaryota</taxon>
        <taxon>Fungi</taxon>
        <taxon>Dikarya</taxon>
        <taxon>Basidiomycota</taxon>
        <taxon>Agaricomycotina</taxon>
        <taxon>Agaricomycetes</taxon>
        <taxon>Agaricomycetidae</taxon>
        <taxon>Agaricales</taxon>
        <taxon>Agaricineae</taxon>
        <taxon>Strophariaceae</taxon>
        <taxon>Galerina</taxon>
    </lineage>
</organism>
<evidence type="ECO:0000313" key="3">
    <source>
        <dbReference type="Proteomes" id="UP000027222"/>
    </source>
</evidence>
<feature type="compositionally biased region" description="Low complexity" evidence="1">
    <location>
        <begin position="484"/>
        <end position="494"/>
    </location>
</feature>
<dbReference type="OrthoDB" id="3070377at2759"/>
<feature type="region of interest" description="Disordered" evidence="1">
    <location>
        <begin position="430"/>
        <end position="494"/>
    </location>
</feature>
<feature type="region of interest" description="Disordered" evidence="1">
    <location>
        <begin position="526"/>
        <end position="553"/>
    </location>
</feature>
<dbReference type="AlphaFoldDB" id="A0A067SN26"/>
<proteinExistence type="predicted"/>
<dbReference type="Proteomes" id="UP000027222">
    <property type="component" value="Unassembled WGS sequence"/>
</dbReference>
<evidence type="ECO:0000256" key="1">
    <source>
        <dbReference type="SAM" id="MobiDB-lite"/>
    </source>
</evidence>
<feature type="compositionally biased region" description="Acidic residues" evidence="1">
    <location>
        <begin position="442"/>
        <end position="454"/>
    </location>
</feature>
<feature type="region of interest" description="Disordered" evidence="1">
    <location>
        <begin position="116"/>
        <end position="160"/>
    </location>
</feature>
<dbReference type="HOGENOM" id="CLU_427624_0_0_1"/>
<feature type="compositionally biased region" description="Low complexity" evidence="1">
    <location>
        <begin position="129"/>
        <end position="138"/>
    </location>
</feature>
<gene>
    <name evidence="2" type="ORF">GALMADRAFT_143698</name>
</gene>
<reference evidence="3" key="1">
    <citation type="journal article" date="2014" name="Proc. Natl. Acad. Sci. U.S.A.">
        <title>Extensive sampling of basidiomycete genomes demonstrates inadequacy of the white-rot/brown-rot paradigm for wood decay fungi.</title>
        <authorList>
            <person name="Riley R."/>
            <person name="Salamov A.A."/>
            <person name="Brown D.W."/>
            <person name="Nagy L.G."/>
            <person name="Floudas D."/>
            <person name="Held B.W."/>
            <person name="Levasseur A."/>
            <person name="Lombard V."/>
            <person name="Morin E."/>
            <person name="Otillar R."/>
            <person name="Lindquist E.A."/>
            <person name="Sun H."/>
            <person name="LaButti K.M."/>
            <person name="Schmutz J."/>
            <person name="Jabbour D."/>
            <person name="Luo H."/>
            <person name="Baker S.E."/>
            <person name="Pisabarro A.G."/>
            <person name="Walton J.D."/>
            <person name="Blanchette R.A."/>
            <person name="Henrissat B."/>
            <person name="Martin F."/>
            <person name="Cullen D."/>
            <person name="Hibbett D.S."/>
            <person name="Grigoriev I.V."/>
        </authorList>
    </citation>
    <scope>NUCLEOTIDE SEQUENCE [LARGE SCALE GENOMIC DNA]</scope>
    <source>
        <strain evidence="3">CBS 339.88</strain>
    </source>
</reference>
<dbReference type="EMBL" id="KL142392">
    <property type="protein sequence ID" value="KDR71417.1"/>
    <property type="molecule type" value="Genomic_DNA"/>
</dbReference>
<sequence length="645" mass="71145">MAPTSPQIDAACQCTKCQNAVKVQGPAKAGKFPGQYFLHCMNCHWHYTFPLGIAPRAALPTSSNPSTSQQSSQQTAEGKCFGKSCGRSANTACQNSCCRTCCIIKGGCRVRDHSEAHLSRNGRRKFEKSSLSSNASNSEPTVTPPLKRGHTSPQHTFGPPLTVDEYAASIIDADPFLQMVKKSELQAAQDRKRAEEAAELDRQEQEQIDAVIAASLETISAWETHSPPLEAQPEASSSRHQATYPPLSPLIAHHPTSTLLDAGIPFTEATDANMPNITNQMTTLWMRGYQDRTKQPQVIVSAGPRRGQLDAEMVQRFRIIWWERENVDPAIFPVQACPGWPKWKICDSPDVVQRLGIGLVDFYDQDFKIWVECPLTYPHTVKTDCYLLLRRQAVRCHDFAKHLLTATKVPSTSRVYMASVRKSLHVRTKSLKRRTKGQTVDSEAESEGEVEIVEDTPRPKHKKVKSEPVEQTRPTLPRLTIPHTPSGLLISSSPTSLLDTPPLVSESATSADSLLSFFPQSPLSPLSPAPSSILSPSPAPQLSPPATGPPSLINNGESWPYNMYVFDIDAGFKKMQVLKLARGGNYAQRFAAAFNQPAPVTSTYYDQINKWKNAPEAIRNTCLAAMRTRGGEWGHFLGLLNALKK</sequence>
<feature type="compositionally biased region" description="Pro residues" evidence="1">
    <location>
        <begin position="537"/>
        <end position="548"/>
    </location>
</feature>
<feature type="compositionally biased region" description="Low complexity" evidence="1">
    <location>
        <begin position="526"/>
        <end position="536"/>
    </location>
</feature>
<name>A0A067SN26_GALM3</name>
<protein>
    <submittedName>
        <fullName evidence="2">Uncharacterized protein</fullName>
    </submittedName>
</protein>
<accession>A0A067SN26</accession>
<keyword evidence="3" id="KW-1185">Reference proteome</keyword>
<evidence type="ECO:0000313" key="2">
    <source>
        <dbReference type="EMBL" id="KDR71417.1"/>
    </source>
</evidence>